<protein>
    <submittedName>
        <fullName evidence="2">Uncharacterized protein</fullName>
    </submittedName>
</protein>
<reference evidence="2" key="1">
    <citation type="submission" date="2021-03" db="UniProtKB">
        <authorList>
            <consortium name="EnsemblPlants"/>
        </authorList>
    </citation>
    <scope>IDENTIFICATION</scope>
</reference>
<organism evidence="2 3">
    <name type="scientific">Cannabis sativa</name>
    <name type="common">Hemp</name>
    <name type="synonym">Marijuana</name>
    <dbReference type="NCBI Taxonomy" id="3483"/>
    <lineage>
        <taxon>Eukaryota</taxon>
        <taxon>Viridiplantae</taxon>
        <taxon>Streptophyta</taxon>
        <taxon>Embryophyta</taxon>
        <taxon>Tracheophyta</taxon>
        <taxon>Spermatophyta</taxon>
        <taxon>Magnoliopsida</taxon>
        <taxon>eudicotyledons</taxon>
        <taxon>Gunneridae</taxon>
        <taxon>Pentapetalae</taxon>
        <taxon>rosids</taxon>
        <taxon>fabids</taxon>
        <taxon>Rosales</taxon>
        <taxon>Cannabaceae</taxon>
        <taxon>Cannabis</taxon>
    </lineage>
</organism>
<feature type="compositionally biased region" description="Polar residues" evidence="1">
    <location>
        <begin position="119"/>
        <end position="138"/>
    </location>
</feature>
<feature type="region of interest" description="Disordered" evidence="1">
    <location>
        <begin position="113"/>
        <end position="138"/>
    </location>
</feature>
<dbReference type="Proteomes" id="UP000596661">
    <property type="component" value="Unassembled WGS sequence"/>
</dbReference>
<evidence type="ECO:0000256" key="1">
    <source>
        <dbReference type="SAM" id="MobiDB-lite"/>
    </source>
</evidence>
<sequence length="138" mass="15212">MRATMSNTDFMPLFVTKVKNSGNSEPTPAANSLPQSVVGSFVPKTVDLVGGNVKVATNIDQDNEMLGFSQLNELDAPFFFYNNDPIVDLNNDDEDELVVDEVVEFPSLRLDCAPKNHGAEQQQIPRNENQHTPRTSSS</sequence>
<accession>A0A803QSM3</accession>
<dbReference type="EnsemblPlants" id="evm.model.ctgX7.1">
    <property type="protein sequence ID" value="cds.evm.model.ctgX7.1"/>
    <property type="gene ID" value="evm.TU.ctgX7.1"/>
</dbReference>
<dbReference type="AlphaFoldDB" id="A0A803QSM3"/>
<keyword evidence="3" id="KW-1185">Reference proteome</keyword>
<dbReference type="Gramene" id="evm.model.ctgX7.1">
    <property type="protein sequence ID" value="cds.evm.model.ctgX7.1"/>
    <property type="gene ID" value="evm.TU.ctgX7.1"/>
</dbReference>
<name>A0A803QSM3_CANSA</name>
<proteinExistence type="predicted"/>
<evidence type="ECO:0000313" key="3">
    <source>
        <dbReference type="Proteomes" id="UP000596661"/>
    </source>
</evidence>
<evidence type="ECO:0000313" key="2">
    <source>
        <dbReference type="EnsemblPlants" id="cds.evm.model.ctgX7.1"/>
    </source>
</evidence>